<evidence type="ECO:0000259" key="1">
    <source>
        <dbReference type="PROSITE" id="PS50011"/>
    </source>
</evidence>
<dbReference type="GO" id="GO:0004674">
    <property type="term" value="F:protein serine/threonine kinase activity"/>
    <property type="evidence" value="ECO:0007669"/>
    <property type="project" value="UniProtKB-KW"/>
</dbReference>
<dbReference type="CDD" id="cd14014">
    <property type="entry name" value="STKc_PknB_like"/>
    <property type="match status" value="1"/>
</dbReference>
<keyword evidence="2" id="KW-0418">Kinase</keyword>
<keyword evidence="3" id="KW-1185">Reference proteome</keyword>
<evidence type="ECO:0000313" key="2">
    <source>
        <dbReference type="EMBL" id="QOJ78983.1"/>
    </source>
</evidence>
<organism evidence="2 3">
    <name type="scientific">Infirmifilum lucidum</name>
    <dbReference type="NCBI Taxonomy" id="2776706"/>
    <lineage>
        <taxon>Archaea</taxon>
        <taxon>Thermoproteota</taxon>
        <taxon>Thermoprotei</taxon>
        <taxon>Thermofilales</taxon>
        <taxon>Thermofilaceae</taxon>
        <taxon>Infirmifilum</taxon>
    </lineage>
</organism>
<protein>
    <submittedName>
        <fullName evidence="2">Serine/threonine protein kinase</fullName>
    </submittedName>
</protein>
<sequence length="517" mass="59056">MYSSRDAFLKKLAERYVESIEEVARSIRCYRIELSQKFIEEVKAGLVSEDSGRRGRAEELVSELVGILESIKNECVEGVFYGSRRISSLGDARQLLEEVRSDVESPSVEIKFPYTVPLSVEEASVVIRLLNRKPWPVRLDSMLIIAGGKVIEKIDLGVELQGYSGHDLRRRLRYGSYRVRVYHESLGRFLEREDVLRVEPGARKPWVDLLEEPILLPPHFNEIRGEPLRPFIVEGMKGRYECTELIYPTRETLRDELMRKRIKFAVFRCGPVVVKSPLDLAVTHINWITEGEVSGEDRERFEREVAGFQRLAEGLGHPHVVKFVDYSPKHLATVWEFCPFGSLRNYLNRVGPLAPREVVKVGIQVADALIYLYKVTGGAQHLDIKPENILVDGSGLVKLSDFESMVKLEIYGRMRFTRRYAAPEVLRGGVAQTTDVYSLALTLAELSTGYTPREESGLDLARRIRAEERIPEPLKAILLECLRDDPSERPSMENLAERMSRLWSEKNWNEGGTARHS</sequence>
<dbReference type="Pfam" id="PF00069">
    <property type="entry name" value="Pkinase"/>
    <property type="match status" value="1"/>
</dbReference>
<dbReference type="EMBL" id="CP062310">
    <property type="protein sequence ID" value="QOJ78983.1"/>
    <property type="molecule type" value="Genomic_DNA"/>
</dbReference>
<dbReference type="PANTHER" id="PTHR44329">
    <property type="entry name" value="SERINE/THREONINE-PROTEIN KINASE TNNI3K-RELATED"/>
    <property type="match status" value="1"/>
</dbReference>
<dbReference type="SMART" id="SM00220">
    <property type="entry name" value="S_TKc"/>
    <property type="match status" value="1"/>
</dbReference>
<dbReference type="InParanoid" id="A0A7L9FIX7"/>
<feature type="domain" description="Protein kinase" evidence="1">
    <location>
        <begin position="258"/>
        <end position="502"/>
    </location>
</feature>
<dbReference type="InterPro" id="IPR051681">
    <property type="entry name" value="Ser/Thr_Kinases-Pseudokinases"/>
</dbReference>
<keyword evidence="2" id="KW-0723">Serine/threonine-protein kinase</keyword>
<dbReference type="GeneID" id="59148332"/>
<dbReference type="AlphaFoldDB" id="A0A7L9FIX7"/>
<dbReference type="RefSeq" id="WP_192818955.1">
    <property type="nucleotide sequence ID" value="NZ_CP062310.1"/>
</dbReference>
<dbReference type="SUPFAM" id="SSF56112">
    <property type="entry name" value="Protein kinase-like (PK-like)"/>
    <property type="match status" value="1"/>
</dbReference>
<dbReference type="Gene3D" id="1.10.510.10">
    <property type="entry name" value="Transferase(Phosphotransferase) domain 1"/>
    <property type="match status" value="1"/>
</dbReference>
<dbReference type="GO" id="GO:0005524">
    <property type="term" value="F:ATP binding"/>
    <property type="evidence" value="ECO:0007669"/>
    <property type="project" value="InterPro"/>
</dbReference>
<dbReference type="InterPro" id="IPR000719">
    <property type="entry name" value="Prot_kinase_dom"/>
</dbReference>
<name>A0A7L9FIX7_9CREN</name>
<dbReference type="PROSITE" id="PS50011">
    <property type="entry name" value="PROTEIN_KINASE_DOM"/>
    <property type="match status" value="1"/>
</dbReference>
<dbReference type="InterPro" id="IPR011009">
    <property type="entry name" value="Kinase-like_dom_sf"/>
</dbReference>
<keyword evidence="2" id="KW-0808">Transferase</keyword>
<dbReference type="KEGG" id="thel:IG193_00510"/>
<evidence type="ECO:0000313" key="3">
    <source>
        <dbReference type="Proteomes" id="UP000594121"/>
    </source>
</evidence>
<accession>A0A7L9FIX7</accession>
<reference evidence="2 3" key="1">
    <citation type="submission" date="2020-10" db="EMBL/GenBank/DDBJ databases">
        <title>Thermofilum lucidum 3507LT sp. nov. a novel member of Thermofilaceae family isolated from Chile hot spring, and proposal of description order Thermofilales.</title>
        <authorList>
            <person name="Zayulina K.S."/>
            <person name="Elcheninov A.G."/>
            <person name="Toshchakov S.V."/>
            <person name="Kublanov I.V."/>
        </authorList>
    </citation>
    <scope>NUCLEOTIDE SEQUENCE [LARGE SCALE GENOMIC DNA]</scope>
    <source>
        <strain evidence="2 3">3507LT</strain>
    </source>
</reference>
<dbReference type="Proteomes" id="UP000594121">
    <property type="component" value="Chromosome"/>
</dbReference>
<gene>
    <name evidence="2" type="ORF">IG193_00510</name>
</gene>
<proteinExistence type="predicted"/>